<proteinExistence type="inferred from homology"/>
<organism evidence="2 3">
    <name type="scientific">Anisodus tanguticus</name>
    <dbReference type="NCBI Taxonomy" id="243964"/>
    <lineage>
        <taxon>Eukaryota</taxon>
        <taxon>Viridiplantae</taxon>
        <taxon>Streptophyta</taxon>
        <taxon>Embryophyta</taxon>
        <taxon>Tracheophyta</taxon>
        <taxon>Spermatophyta</taxon>
        <taxon>Magnoliopsida</taxon>
        <taxon>eudicotyledons</taxon>
        <taxon>Gunneridae</taxon>
        <taxon>Pentapetalae</taxon>
        <taxon>asterids</taxon>
        <taxon>lamiids</taxon>
        <taxon>Solanales</taxon>
        <taxon>Solanaceae</taxon>
        <taxon>Solanoideae</taxon>
        <taxon>Hyoscyameae</taxon>
        <taxon>Anisodus</taxon>
    </lineage>
</organism>
<reference evidence="2" key="1">
    <citation type="submission" date="2023-12" db="EMBL/GenBank/DDBJ databases">
        <title>Genome assembly of Anisodus tanguticus.</title>
        <authorList>
            <person name="Wang Y.-J."/>
        </authorList>
    </citation>
    <scope>NUCLEOTIDE SEQUENCE</scope>
    <source>
        <strain evidence="2">KB-2021</strain>
        <tissue evidence="2">Leaf</tissue>
    </source>
</reference>
<evidence type="ECO:0000256" key="1">
    <source>
        <dbReference type="ARBA" id="ARBA00006765"/>
    </source>
</evidence>
<name>A0AAE1VDP0_9SOLA</name>
<dbReference type="GO" id="GO:0005509">
    <property type="term" value="F:calcium ion binding"/>
    <property type="evidence" value="ECO:0007669"/>
    <property type="project" value="TreeGrafter"/>
</dbReference>
<dbReference type="Proteomes" id="UP001291623">
    <property type="component" value="Unassembled WGS sequence"/>
</dbReference>
<gene>
    <name evidence="2" type="ORF">RND71_023324</name>
</gene>
<evidence type="ECO:0000313" key="3">
    <source>
        <dbReference type="Proteomes" id="UP001291623"/>
    </source>
</evidence>
<dbReference type="GO" id="GO:0004497">
    <property type="term" value="F:monooxygenase activity"/>
    <property type="evidence" value="ECO:0007669"/>
    <property type="project" value="TreeGrafter"/>
</dbReference>
<dbReference type="AlphaFoldDB" id="A0AAE1VDP0"/>
<dbReference type="PANTHER" id="PTHR31495:SF1">
    <property type="entry name" value="INACTIVE PEROXYGENASE-LIKE PROTEIN-RELATED"/>
    <property type="match status" value="1"/>
</dbReference>
<accession>A0AAE1VDP0</accession>
<dbReference type="EMBL" id="JAVYJV010000012">
    <property type="protein sequence ID" value="KAK4357714.1"/>
    <property type="molecule type" value="Genomic_DNA"/>
</dbReference>
<dbReference type="InterPro" id="IPR007736">
    <property type="entry name" value="Caleosin-related"/>
</dbReference>
<evidence type="ECO:0000313" key="2">
    <source>
        <dbReference type="EMBL" id="KAK4357714.1"/>
    </source>
</evidence>
<dbReference type="Pfam" id="PF05042">
    <property type="entry name" value="Caleosin"/>
    <property type="match status" value="1"/>
</dbReference>
<keyword evidence="3" id="KW-1185">Reference proteome</keyword>
<sequence length="175" mass="19631">MYKSKSLNLHLSFQSHLPPNNRSLLINMSILKIGITSGFRNIGSNIFLSLVGSIFIQLNISPKTRRKAATRNGLWLESEHSSQHQHQRFGKPRTDAIVCKPRQPTKKVYAGDRTRDLAVPRSTATQLGYPCGFDRCNIVCIIQGKGLHLLFLIEIKNIKFAKHGSDTGAYDTEGR</sequence>
<comment type="caution">
    <text evidence="2">The sequence shown here is derived from an EMBL/GenBank/DDBJ whole genome shotgun (WGS) entry which is preliminary data.</text>
</comment>
<dbReference type="PANTHER" id="PTHR31495">
    <property type="entry name" value="PEROXYGENASE 3-RELATED"/>
    <property type="match status" value="1"/>
</dbReference>
<comment type="similarity">
    <text evidence="1">Belongs to the caleosin family.</text>
</comment>
<protein>
    <submittedName>
        <fullName evidence="2">Uncharacterized protein</fullName>
    </submittedName>
</protein>